<evidence type="ECO:0000256" key="7">
    <source>
        <dbReference type="ARBA" id="ARBA00022553"/>
    </source>
</evidence>
<dbReference type="Gene3D" id="3.40.47.10">
    <property type="match status" value="2"/>
</dbReference>
<proteinExistence type="inferred from homology"/>
<dbReference type="CDD" id="cd00833">
    <property type="entry name" value="PKS"/>
    <property type="match status" value="2"/>
</dbReference>
<dbReference type="PROSITE" id="PS52004">
    <property type="entry name" value="KS3_2"/>
    <property type="match status" value="2"/>
</dbReference>
<comment type="function">
    <text evidence="10">Involved in production of the polyketide antibiotic thailandamide.</text>
</comment>
<dbReference type="SUPFAM" id="SSF47336">
    <property type="entry name" value="ACP-like"/>
    <property type="match status" value="2"/>
</dbReference>
<evidence type="ECO:0000256" key="11">
    <source>
        <dbReference type="SAM" id="MobiDB-lite"/>
    </source>
</evidence>
<dbReference type="GO" id="GO:0004315">
    <property type="term" value="F:3-oxoacyl-[acyl-carrier-protein] synthase activity"/>
    <property type="evidence" value="ECO:0007669"/>
    <property type="project" value="InterPro"/>
</dbReference>
<dbReference type="Pfam" id="PF00550">
    <property type="entry name" value="PP-binding"/>
    <property type="match status" value="2"/>
</dbReference>
<evidence type="ECO:0000256" key="1">
    <source>
        <dbReference type="ARBA" id="ARBA00004496"/>
    </source>
</evidence>
<feature type="domain" description="Ketosynthase family 3 (KS3)" evidence="13">
    <location>
        <begin position="1260"/>
        <end position="1683"/>
    </location>
</feature>
<dbReference type="InterPro" id="IPR057326">
    <property type="entry name" value="KR_dom"/>
</dbReference>
<keyword evidence="5" id="KW-0596">Phosphopantetheine</keyword>
<dbReference type="SMART" id="SM00823">
    <property type="entry name" value="PKS_PP"/>
    <property type="match status" value="2"/>
</dbReference>
<feature type="domain" description="Ketosynthase family 3 (KS3)" evidence="13">
    <location>
        <begin position="47"/>
        <end position="475"/>
    </location>
</feature>
<dbReference type="eggNOG" id="COG1028">
    <property type="taxonomic scope" value="Bacteria"/>
</dbReference>
<dbReference type="Proteomes" id="UP000008075">
    <property type="component" value="Chromosome"/>
</dbReference>
<dbReference type="EMBL" id="FN667742">
    <property type="protein sequence ID" value="CBJ89824.1"/>
    <property type="molecule type" value="Genomic_DNA"/>
</dbReference>
<dbReference type="PANTHER" id="PTHR43775:SF37">
    <property type="entry name" value="SI:DKEY-61P9.11"/>
    <property type="match status" value="1"/>
</dbReference>
<dbReference type="RefSeq" id="WP_013184041.1">
    <property type="nucleotide sequence ID" value="NC_014228.1"/>
</dbReference>
<dbReference type="SUPFAM" id="SSF51735">
    <property type="entry name" value="NAD(P)-binding Rossmann-fold domains"/>
    <property type="match status" value="1"/>
</dbReference>
<dbReference type="InterPro" id="IPR020841">
    <property type="entry name" value="PKS_Beta-ketoAc_synthase_dom"/>
</dbReference>
<dbReference type="GO" id="GO:0071770">
    <property type="term" value="P:DIM/DIP cell wall layer assembly"/>
    <property type="evidence" value="ECO:0007669"/>
    <property type="project" value="TreeGrafter"/>
</dbReference>
<comment type="subcellular location">
    <subcellularLocation>
        <location evidence="1">Cytoplasm</location>
    </subcellularLocation>
</comment>
<dbReference type="eggNOG" id="COG0236">
    <property type="taxonomic scope" value="Bacteria"/>
</dbReference>
<dbReference type="GeneID" id="24902161"/>
<dbReference type="GO" id="GO:0031177">
    <property type="term" value="F:phosphopantetheine binding"/>
    <property type="evidence" value="ECO:0007669"/>
    <property type="project" value="InterPro"/>
</dbReference>
<name>D3VCV8_XENNA</name>
<dbReference type="InterPro" id="IPR020806">
    <property type="entry name" value="PKS_PP-bd"/>
</dbReference>
<dbReference type="InterPro" id="IPR036291">
    <property type="entry name" value="NAD(P)-bd_dom_sf"/>
</dbReference>
<dbReference type="Gene3D" id="1.10.1200.10">
    <property type="entry name" value="ACP-like"/>
    <property type="match status" value="2"/>
</dbReference>
<keyword evidence="8" id="KW-0808">Transferase</keyword>
<comment type="pathway">
    <text evidence="2">Antibiotic biosynthesis.</text>
</comment>
<dbReference type="KEGG" id="xne:XNC1_1764"/>
<dbReference type="STRING" id="406817.XNC1_1764"/>
<dbReference type="Pfam" id="PF22336">
    <property type="entry name" value="RhiE-like_linker"/>
    <property type="match status" value="2"/>
</dbReference>
<dbReference type="HOGENOM" id="CLU_000022_53_5_6"/>
<dbReference type="InterPro" id="IPR013968">
    <property type="entry name" value="PKS_KR"/>
</dbReference>
<dbReference type="Pfam" id="PF02801">
    <property type="entry name" value="Ketoacyl-synt_C"/>
    <property type="match status" value="2"/>
</dbReference>
<feature type="compositionally biased region" description="Polar residues" evidence="11">
    <location>
        <begin position="1245"/>
        <end position="1256"/>
    </location>
</feature>
<dbReference type="Pfam" id="PF00109">
    <property type="entry name" value="ketoacyl-synt"/>
    <property type="match status" value="2"/>
</dbReference>
<feature type="domain" description="Carrier" evidence="12">
    <location>
        <begin position="1157"/>
        <end position="1230"/>
    </location>
</feature>
<evidence type="ECO:0000256" key="10">
    <source>
        <dbReference type="ARBA" id="ARBA00054155"/>
    </source>
</evidence>
<evidence type="ECO:0000259" key="12">
    <source>
        <dbReference type="PROSITE" id="PS50075"/>
    </source>
</evidence>
<dbReference type="PANTHER" id="PTHR43775">
    <property type="entry name" value="FATTY ACID SYNTHASE"/>
    <property type="match status" value="1"/>
</dbReference>
<dbReference type="SUPFAM" id="SSF53901">
    <property type="entry name" value="Thiolase-like"/>
    <property type="match status" value="2"/>
</dbReference>
<dbReference type="Pfam" id="PF08659">
    <property type="entry name" value="KR"/>
    <property type="match status" value="1"/>
</dbReference>
<dbReference type="SMART" id="SM00825">
    <property type="entry name" value="PKS_KS"/>
    <property type="match status" value="2"/>
</dbReference>
<dbReference type="InterPro" id="IPR014031">
    <property type="entry name" value="Ketoacyl_synth_C"/>
</dbReference>
<feature type="region of interest" description="Disordered" evidence="11">
    <location>
        <begin position="1235"/>
        <end position="1256"/>
    </location>
</feature>
<evidence type="ECO:0000256" key="4">
    <source>
        <dbReference type="ARBA" id="ARBA00006484"/>
    </source>
</evidence>
<dbReference type="GO" id="GO:0004312">
    <property type="term" value="F:fatty acid synthase activity"/>
    <property type="evidence" value="ECO:0007669"/>
    <property type="project" value="TreeGrafter"/>
</dbReference>
<dbReference type="InterPro" id="IPR016039">
    <property type="entry name" value="Thiolase-like"/>
</dbReference>
<evidence type="ECO:0000256" key="3">
    <source>
        <dbReference type="ARBA" id="ARBA00005194"/>
    </source>
</evidence>
<feature type="domain" description="Carrier" evidence="12">
    <location>
        <begin position="1903"/>
        <end position="1979"/>
    </location>
</feature>
<dbReference type="InterPro" id="IPR050091">
    <property type="entry name" value="PKS_NRPS_Biosynth_Enz"/>
</dbReference>
<organism evidence="14 15">
    <name type="scientific">Xenorhabdus nematophila (strain ATCC 19061 / DSM 3370 / CCUG 14189 / LMG 1036 / NCIMB 9965 / AN6)</name>
    <dbReference type="NCBI Taxonomy" id="406817"/>
    <lineage>
        <taxon>Bacteria</taxon>
        <taxon>Pseudomonadati</taxon>
        <taxon>Pseudomonadota</taxon>
        <taxon>Gammaproteobacteria</taxon>
        <taxon>Enterobacterales</taxon>
        <taxon>Morganellaceae</taxon>
        <taxon>Xenorhabdus</taxon>
    </lineage>
</organism>
<evidence type="ECO:0000256" key="9">
    <source>
        <dbReference type="ARBA" id="ARBA00022737"/>
    </source>
</evidence>
<sequence>MDIQYLLARLKSGEFSQEEVKRLLKQRDIKSEQSPENELSLFSSQQSDAVAVIGWSGRFPAADSVDIFWQQLLKGEHGICEVSLERWDSRQFFTHKENKSYTDGKSRSKWGGFIDDVAGFDSGFFHISPHEADLMDPQARLFLQEAWHAFENAGYAPHELRGSRCGVYVGVMQNDYIYRVEQDERKFWPQVMQGNTDAILASRIAYYLDLKGPAVAFNTACSSSLVALHQACTALHNGDADMMLVGGVTLYATEKPFILMSNAGMLSPTGRCHTFDRRADGIVPGEAVVAVVIKPLSHALRDNDHIYGVIRASGINQDGQTNGITAPSLNSQAELIKTVYQKGKIDPASIQFIETHGTGTPLGDPIEIEALSRVFEPYGLPANSVVLGAVKTNTGHTSAAAGLVSLIKALKAIDAQCIPPVVGLDEINPHIQLANTPFTLNKTLLEWPSPAHLPKRAAISAFGFSGTNAHIVVEGAPEHPRLVQAEEKKLHLFVLSAQEKDVLLTQVRQLRNFLMNTPLSCPVGDIAATLARGRAHFAYRLAFMANHQTQLLAELNDYLNAQSSVSIHYVKTTRNNSDNNLLTEWENNRTETLPKVAQAWLSGVDIDWPSFYPRAQYRNCPLPGYAFMNTRHWIKTASAAPTHFRHRLPDNVTLYQTHWQPQAIQQHHPVQTSEISLVVTQDRVQAELFLSQQPLLMANILVIDEQFQQALAQTDNRDEAVKNFWETRLPEVTTSPVTTSLDIYFLAENFSEQDQGRTRVWFPVISLVITLLNKWRKQPWRLIYCYRQDNECAFVHQSVGAFARSVIQEYPQGQIKVVGYDSTYGFSTLPLLAEMVQEQVNPGVIDTEIIYRQGQRYVKSMVECTEEGQSVSTSHLLRQEGIYLITGGFGGIGRHLARYLLKKYQATVILAGRRKLSEKEQKTLSILSSSGSGQIVYLQCDCTSRPDVQRCIASVEKEYGTLNGIFYAAGTLRDGYLVRKSLQDVLAVCQPKVEGLEYLHQATRHLPLDCFVLMSSVAGAIGNLGQSDYALANAFQDGFAAWRNAQQQKGEAHGNTLSIQWPLWAEGGMQIDAQERTYLTQLTGMVPLPTDVAMTVLETLLERGQVGSIMPFYGDNALWRQRLHAVSLVSAHSDHPFSPLSIKPSLMEPATAFTSNAELVSNVRQIVASCCGMAEADIDTERNIQEYGFDSLLLKRLSRQLAEQFGALPEGILFEHNTVRKLAVYLEQLPGNKIEATEQKRQPSIPEQRSASDSASSYDKRDIAIIGISARYPSATSPDALWQLLCNGGDPVRAWPAQQRGAGGDGEWLGYYLDNIDEFDPHFFGLSQRDAAMIDPQERLLMEAFWLALENAGYTGDRLEQLVAADGRRRNVGVFAAVTSSHYQILAAQRWPALADRMPAGHYWTLANRLSYWLDFAGPSMPVDTACSSSLTAIALACDALRQEQCRAAVVGGVNLYLHPARFMLLQQSGLLSLDGRCHSFAEHGQGFGPGEGVAAVVLKPLHQAQIDGDQIYGVIKGYSVGHGGSANSFTAPNPAGQARVIRQALEDAQISPTTLSYIETHGTGTELGDPVELYALNNVWRQNEGQAEHRCALASVKANLGHGESVSGLTGLLRVLLQFQHGQLAPHLLRRPVNPALEFTGTPFWLNEQLIDWVAPAACSKRRAGVSAFGAGGVNAHIILEESPQLMASSGDTAGAENLILLSAPSEDQLKQQLTMLIEWLDERDRQGTFPPLKDIAYTLQSGRKHFDVRFIAHVSDIAVLKKTISDYLSGLSDETRFQTNNVRINHASRQIFNDDDSTYEFIASLAKRRYWFKLGILWLNGVFIDWDKLRSPQRICSLPDTVFMRRRCWFDDTFSDKSSVMSKPMMSSSSVIPSVKPSIVVETVHKTVTETKAEPILSVQEIEETFQVRLLEEVRALLPHDVDVIPEATLLDLGMDSINAMTLKHLLEQKFGIALTMRELMSELSLAEMGQRGSNDKS</sequence>
<reference evidence="14 15" key="1">
    <citation type="journal article" date="2011" name="PLoS ONE">
        <title>The entomopathogenic bacterial endosymbionts xenorhabdus and photorhabdus: convergent lifestyles from divergent genomes.</title>
        <authorList>
            <person name="Chaston J.M."/>
            <person name="Suen G."/>
            <person name="Tucker S.L."/>
            <person name="Andersen A.W."/>
            <person name="Bhasin A."/>
            <person name="Bode E."/>
            <person name="Bode H.B."/>
            <person name="Brachmann A.O."/>
            <person name="Cowles C.E."/>
            <person name="Cowles K.N."/>
            <person name="Darby C."/>
            <person name="de Leon L."/>
            <person name="Drace K."/>
            <person name="Du Z."/>
            <person name="Givaudan A."/>
            <person name="Herbert Tran E.E."/>
            <person name="Jewell K.A."/>
            <person name="Knack J.J."/>
            <person name="Krasomil-Osterfeld K.C."/>
            <person name="Kukor R."/>
            <person name="Lanois A."/>
            <person name="Latreille P."/>
            <person name="Leimgruber N.K."/>
            <person name="Lipke C.M."/>
            <person name="Liu R."/>
            <person name="Lu X."/>
            <person name="Martens E.C."/>
            <person name="Marri P.R."/>
            <person name="Medigue C."/>
            <person name="Menard M.L."/>
            <person name="Miller N.M."/>
            <person name="Morales-Soto N."/>
            <person name="Norton S."/>
            <person name="Ogier J.C."/>
            <person name="Orchard S.S."/>
            <person name="Park D."/>
            <person name="Park Y."/>
            <person name="Qurollo B.A."/>
            <person name="Sugar D.R."/>
            <person name="Richards G.R."/>
            <person name="Rouy Z."/>
            <person name="Slominski B."/>
            <person name="Slominski K."/>
            <person name="Snyder H."/>
            <person name="Tjaden B.C."/>
            <person name="van der Hoeven R."/>
            <person name="Welch R.D."/>
            <person name="Wheeler C."/>
            <person name="Xiang B."/>
            <person name="Barbazuk B."/>
            <person name="Gaudriault S."/>
            <person name="Goodner B."/>
            <person name="Slater S.C."/>
            <person name="Forst S."/>
            <person name="Goldman B.S."/>
            <person name="Goodrich-Blair H."/>
        </authorList>
    </citation>
    <scope>NUCLEOTIDE SEQUENCE [LARGE SCALE GENOMIC DNA]</scope>
    <source>
        <strain evidence="15">ATCC 19061 / DSM 3370 / CCUG 14189 / LMG 1036 / NCIMB 9965 / AN6</strain>
    </source>
</reference>
<dbReference type="GO" id="GO:0005737">
    <property type="term" value="C:cytoplasm"/>
    <property type="evidence" value="ECO:0007669"/>
    <property type="project" value="UniProtKB-SubCell"/>
</dbReference>
<evidence type="ECO:0000256" key="6">
    <source>
        <dbReference type="ARBA" id="ARBA00022490"/>
    </source>
</evidence>
<evidence type="ECO:0000313" key="14">
    <source>
        <dbReference type="EMBL" id="CBJ89824.1"/>
    </source>
</evidence>
<keyword evidence="7" id="KW-0597">Phosphoprotein</keyword>
<gene>
    <name evidence="14" type="ordered locus">XNC1_1764</name>
</gene>
<keyword evidence="6" id="KW-0963">Cytoplasm</keyword>
<keyword evidence="9" id="KW-0677">Repeat</keyword>
<evidence type="ECO:0000256" key="8">
    <source>
        <dbReference type="ARBA" id="ARBA00022679"/>
    </source>
</evidence>
<dbReference type="GO" id="GO:0005886">
    <property type="term" value="C:plasma membrane"/>
    <property type="evidence" value="ECO:0007669"/>
    <property type="project" value="TreeGrafter"/>
</dbReference>
<evidence type="ECO:0000256" key="2">
    <source>
        <dbReference type="ARBA" id="ARBA00004792"/>
    </source>
</evidence>
<protein>
    <submittedName>
        <fullName evidence="14">Uncharacterized protein</fullName>
    </submittedName>
</protein>
<accession>D3VCV8</accession>
<dbReference type="SMART" id="SM00822">
    <property type="entry name" value="PKS_KR"/>
    <property type="match status" value="1"/>
</dbReference>
<dbReference type="PROSITE" id="PS50075">
    <property type="entry name" value="CARRIER"/>
    <property type="match status" value="2"/>
</dbReference>
<evidence type="ECO:0000256" key="5">
    <source>
        <dbReference type="ARBA" id="ARBA00022450"/>
    </source>
</evidence>
<evidence type="ECO:0000259" key="13">
    <source>
        <dbReference type="PROSITE" id="PS52004"/>
    </source>
</evidence>
<dbReference type="Gene3D" id="1.10.1240.100">
    <property type="match status" value="2"/>
</dbReference>
<dbReference type="InterPro" id="IPR036736">
    <property type="entry name" value="ACP-like_sf"/>
</dbReference>
<keyword evidence="15" id="KW-1185">Reference proteome</keyword>
<dbReference type="CDD" id="cd08953">
    <property type="entry name" value="KR_2_SDR_x"/>
    <property type="match status" value="1"/>
</dbReference>
<dbReference type="InterPro" id="IPR014030">
    <property type="entry name" value="Ketoacyl_synth_N"/>
</dbReference>
<dbReference type="FunFam" id="3.40.47.10:FF:000019">
    <property type="entry name" value="Polyketide synthase type I"/>
    <property type="match status" value="1"/>
</dbReference>
<dbReference type="InterPro" id="IPR054514">
    <property type="entry name" value="RhiE-like_linker"/>
</dbReference>
<comment type="similarity">
    <text evidence="4">Belongs to the short-chain dehydrogenases/reductases (SDR) family.</text>
</comment>
<evidence type="ECO:0000313" key="15">
    <source>
        <dbReference type="Proteomes" id="UP000008075"/>
    </source>
</evidence>
<dbReference type="PROSITE" id="PS00606">
    <property type="entry name" value="KS3_1"/>
    <property type="match status" value="2"/>
</dbReference>
<dbReference type="GO" id="GO:0006633">
    <property type="term" value="P:fatty acid biosynthetic process"/>
    <property type="evidence" value="ECO:0007669"/>
    <property type="project" value="UniProtKB-UniPathway"/>
</dbReference>
<dbReference type="InterPro" id="IPR018201">
    <property type="entry name" value="Ketoacyl_synth_AS"/>
</dbReference>
<dbReference type="eggNOG" id="COG3321">
    <property type="taxonomic scope" value="Bacteria"/>
</dbReference>
<dbReference type="Gene3D" id="3.40.50.720">
    <property type="entry name" value="NAD(P)-binding Rossmann-like Domain"/>
    <property type="match status" value="1"/>
</dbReference>
<dbReference type="UniPathway" id="UPA00094"/>
<dbReference type="InterPro" id="IPR009081">
    <property type="entry name" value="PP-bd_ACP"/>
</dbReference>
<comment type="pathway">
    <text evidence="3">Lipid metabolism; fatty acid biosynthesis.</text>
</comment>